<dbReference type="AlphaFoldDB" id="A0A6N7URC2"/>
<reference evidence="2 3" key="1">
    <citation type="submission" date="2019-08" db="EMBL/GenBank/DDBJ databases">
        <title>In-depth cultivation of the pig gut microbiome towards novel bacterial diversity and tailored functional studies.</title>
        <authorList>
            <person name="Wylensek D."/>
            <person name="Hitch T.C.A."/>
            <person name="Clavel T."/>
        </authorList>
    </citation>
    <scope>NUCLEOTIDE SEQUENCE [LARGE SCALE GENOMIC DNA]</scope>
    <source>
        <strain evidence="2 3">68-1-5</strain>
    </source>
</reference>
<keyword evidence="3" id="KW-1185">Reference proteome</keyword>
<feature type="region of interest" description="Disordered" evidence="1">
    <location>
        <begin position="1"/>
        <end position="50"/>
    </location>
</feature>
<gene>
    <name evidence="2" type="ORF">FYJ34_00610</name>
</gene>
<protein>
    <submittedName>
        <fullName evidence="2">Uncharacterized protein</fullName>
    </submittedName>
</protein>
<sequence>MYGSRRRSGRKDGGSVIGRRPGDDRRKRKKSQSSVSQWKSIEGGDRLGGPVVMNTREELQQAFKELEEGTFIK</sequence>
<dbReference type="EMBL" id="VULY01000014">
    <property type="protein sequence ID" value="MSR92814.1"/>
    <property type="molecule type" value="Genomic_DNA"/>
</dbReference>
<dbReference type="Proteomes" id="UP000434409">
    <property type="component" value="Unassembled WGS sequence"/>
</dbReference>
<proteinExistence type="predicted"/>
<name>A0A6N7URC2_9FIRM</name>
<evidence type="ECO:0000256" key="1">
    <source>
        <dbReference type="SAM" id="MobiDB-lite"/>
    </source>
</evidence>
<accession>A0A6N7URC2</accession>
<comment type="caution">
    <text evidence="2">The sequence shown here is derived from an EMBL/GenBank/DDBJ whole genome shotgun (WGS) entry which is preliminary data.</text>
</comment>
<evidence type="ECO:0000313" key="3">
    <source>
        <dbReference type="Proteomes" id="UP000434409"/>
    </source>
</evidence>
<organism evidence="2 3">
    <name type="scientific">Suipraeoptans intestinalis</name>
    <dbReference type="NCBI Taxonomy" id="2606628"/>
    <lineage>
        <taxon>Bacteria</taxon>
        <taxon>Bacillati</taxon>
        <taxon>Bacillota</taxon>
        <taxon>Clostridia</taxon>
        <taxon>Lachnospirales</taxon>
        <taxon>Lachnospiraceae</taxon>
        <taxon>Suipraeoptans</taxon>
    </lineage>
</organism>
<evidence type="ECO:0000313" key="2">
    <source>
        <dbReference type="EMBL" id="MSR92814.1"/>
    </source>
</evidence>